<dbReference type="PANTHER" id="PTHR40943">
    <property type="entry name" value="CYTOPLASMIC PROTEIN-RELATED"/>
    <property type="match status" value="1"/>
</dbReference>
<accession>A0A4R3MBB6</accession>
<dbReference type="PANTHER" id="PTHR40943:SF2">
    <property type="entry name" value="(S)-UREIDOGLYCINE AMINOHYDROLASE CUPIN DOMAIN-CONTAINING PROTEIN"/>
    <property type="match status" value="1"/>
</dbReference>
<organism evidence="2 3">
    <name type="scientific">Paralcaligenes ureilyticus</name>
    <dbReference type="NCBI Taxonomy" id="627131"/>
    <lineage>
        <taxon>Bacteria</taxon>
        <taxon>Pseudomonadati</taxon>
        <taxon>Pseudomonadota</taxon>
        <taxon>Betaproteobacteria</taxon>
        <taxon>Burkholderiales</taxon>
        <taxon>Alcaligenaceae</taxon>
        <taxon>Paralcaligenes</taxon>
    </lineage>
</organism>
<dbReference type="AlphaFoldDB" id="A0A4R3MBB6"/>
<dbReference type="Gene3D" id="2.60.120.10">
    <property type="entry name" value="Jelly Rolls"/>
    <property type="match status" value="1"/>
</dbReference>
<gene>
    <name evidence="2" type="ORF">EDC26_103168</name>
</gene>
<dbReference type="Proteomes" id="UP000295525">
    <property type="component" value="Unassembled WGS sequence"/>
</dbReference>
<name>A0A4R3MBB6_9BURK</name>
<feature type="domain" description="(S)-ureidoglycine aminohydrolase cupin" evidence="1">
    <location>
        <begin position="47"/>
        <end position="114"/>
    </location>
</feature>
<evidence type="ECO:0000313" key="2">
    <source>
        <dbReference type="EMBL" id="TCT09549.1"/>
    </source>
</evidence>
<comment type="caution">
    <text evidence="2">The sequence shown here is derived from an EMBL/GenBank/DDBJ whole genome shotgun (WGS) entry which is preliminary data.</text>
</comment>
<dbReference type="SUPFAM" id="SSF51182">
    <property type="entry name" value="RmlC-like cupins"/>
    <property type="match status" value="1"/>
</dbReference>
<dbReference type="InterPro" id="IPR014710">
    <property type="entry name" value="RmlC-like_jellyroll"/>
</dbReference>
<dbReference type="InterPro" id="IPR011051">
    <property type="entry name" value="RmlC_Cupin_sf"/>
</dbReference>
<sequence length="126" mass="14058">MKSRFILIKRAKGESSLFESLAAKNIVAGNPEQKLWPLYEDAPTGQRAGVWESEAGSWQVEISGYTEFCVLTEGSVAVVDENQTEHLLEAGDSLVMQDGFRGVWKVADRVKKYYFIVNQTSSNHDA</sequence>
<protein>
    <recommendedName>
        <fullName evidence="1">(S)-ureidoglycine aminohydrolase cupin domain-containing protein</fullName>
    </recommendedName>
</protein>
<reference evidence="2 3" key="1">
    <citation type="submission" date="2019-03" db="EMBL/GenBank/DDBJ databases">
        <title>Genomic Encyclopedia of Type Strains, Phase IV (KMG-IV): sequencing the most valuable type-strain genomes for metagenomic binning, comparative biology and taxonomic classification.</title>
        <authorList>
            <person name="Goeker M."/>
        </authorList>
    </citation>
    <scope>NUCLEOTIDE SEQUENCE [LARGE SCALE GENOMIC DNA]</scope>
    <source>
        <strain evidence="2 3">DSM 24591</strain>
    </source>
</reference>
<keyword evidence="3" id="KW-1185">Reference proteome</keyword>
<evidence type="ECO:0000313" key="3">
    <source>
        <dbReference type="Proteomes" id="UP000295525"/>
    </source>
</evidence>
<proteinExistence type="predicted"/>
<dbReference type="InterPro" id="IPR008579">
    <property type="entry name" value="UGlyAH_Cupin_dom"/>
</dbReference>
<dbReference type="RefSeq" id="WP_165930917.1">
    <property type="nucleotide sequence ID" value="NZ_SMAJ01000003.1"/>
</dbReference>
<dbReference type="Pfam" id="PF05899">
    <property type="entry name" value="Cupin_3"/>
    <property type="match status" value="1"/>
</dbReference>
<dbReference type="EMBL" id="SMAJ01000003">
    <property type="protein sequence ID" value="TCT09549.1"/>
    <property type="molecule type" value="Genomic_DNA"/>
</dbReference>
<evidence type="ECO:0000259" key="1">
    <source>
        <dbReference type="Pfam" id="PF05899"/>
    </source>
</evidence>